<name>A0ABU7L3D5_9NOCA</name>
<evidence type="ECO:0000313" key="1">
    <source>
        <dbReference type="EMBL" id="MEE2056065.1"/>
    </source>
</evidence>
<organism evidence="1 2">
    <name type="scientific">Rhodococcus artemisiae</name>
    <dbReference type="NCBI Taxonomy" id="714159"/>
    <lineage>
        <taxon>Bacteria</taxon>
        <taxon>Bacillati</taxon>
        <taxon>Actinomycetota</taxon>
        <taxon>Actinomycetes</taxon>
        <taxon>Mycobacteriales</taxon>
        <taxon>Nocardiaceae</taxon>
        <taxon>Rhodococcus</taxon>
    </lineage>
</organism>
<reference evidence="1 2" key="1">
    <citation type="submission" date="2023-07" db="EMBL/GenBank/DDBJ databases">
        <authorList>
            <person name="Girao M."/>
            <person name="Carvalho M.F."/>
        </authorList>
    </citation>
    <scope>NUCLEOTIDE SEQUENCE [LARGE SCALE GENOMIC DNA]</scope>
    <source>
        <strain evidence="1 2">YIM65754</strain>
    </source>
</reference>
<keyword evidence="2" id="KW-1185">Reference proteome</keyword>
<dbReference type="Proteomes" id="UP001336020">
    <property type="component" value="Unassembled WGS sequence"/>
</dbReference>
<dbReference type="EMBL" id="JAUTXY010000001">
    <property type="protein sequence ID" value="MEE2056065.1"/>
    <property type="molecule type" value="Genomic_DNA"/>
</dbReference>
<accession>A0ABU7L3D5</accession>
<dbReference type="RefSeq" id="WP_330131379.1">
    <property type="nucleotide sequence ID" value="NZ_JAUTXY010000001.1"/>
</dbReference>
<sequence>MPNDASRVDLDRPSHLSGRLDQLARSAGTLKVVPHEPWIDAPATSLSSLRAVVSISTDLLDGALVAAVTERFEETADVMRQAVVQYKNADDAVVEQLAATYLSATGTWTTSSDT</sequence>
<protein>
    <recommendedName>
        <fullName evidence="3">Excreted virulence factor EspC (Type VII ESX diderm)</fullName>
    </recommendedName>
</protein>
<comment type="caution">
    <text evidence="1">The sequence shown here is derived from an EMBL/GenBank/DDBJ whole genome shotgun (WGS) entry which is preliminary data.</text>
</comment>
<proteinExistence type="predicted"/>
<evidence type="ECO:0008006" key="3">
    <source>
        <dbReference type="Google" id="ProtNLM"/>
    </source>
</evidence>
<evidence type="ECO:0000313" key="2">
    <source>
        <dbReference type="Proteomes" id="UP001336020"/>
    </source>
</evidence>
<gene>
    <name evidence="1" type="ORF">Q7514_00795</name>
</gene>